<dbReference type="InterPro" id="IPR023087">
    <property type="entry name" value="Flg_Motor_Flig_C"/>
</dbReference>
<dbReference type="RefSeq" id="WP_105074295.1">
    <property type="nucleotide sequence ID" value="NZ_PPGH01000037.1"/>
</dbReference>
<dbReference type="InterPro" id="IPR028263">
    <property type="entry name" value="FliG_N"/>
</dbReference>
<keyword evidence="9 11" id="KW-0975">Bacterial flagellum</keyword>
<name>A0A2S7XP92_9GAMM</name>
<evidence type="ECO:0000313" key="16">
    <source>
        <dbReference type="Proteomes" id="UP000239936"/>
    </source>
</evidence>
<keyword evidence="11" id="KW-0997">Cell inner membrane</keyword>
<evidence type="ECO:0000256" key="8">
    <source>
        <dbReference type="ARBA" id="ARBA00023136"/>
    </source>
</evidence>
<comment type="subcellular location">
    <subcellularLocation>
        <location evidence="1 11">Bacterial flagellum basal body</location>
    </subcellularLocation>
    <subcellularLocation>
        <location evidence="2 11">Cell inner membrane</location>
        <topology evidence="2 11">Peripheral membrane protein</topology>
        <orientation evidence="2 11">Cytoplasmic side</orientation>
    </subcellularLocation>
</comment>
<proteinExistence type="inferred from homology"/>
<dbReference type="Gene3D" id="1.10.220.30">
    <property type="match status" value="3"/>
</dbReference>
<dbReference type="InterPro" id="IPR000090">
    <property type="entry name" value="Flg_Motor_Flig"/>
</dbReference>
<dbReference type="OrthoDB" id="9780302at2"/>
<evidence type="ECO:0000259" key="13">
    <source>
        <dbReference type="Pfam" id="PF14841"/>
    </source>
</evidence>
<dbReference type="NCBIfam" id="TIGR00207">
    <property type="entry name" value="fliG"/>
    <property type="match status" value="1"/>
</dbReference>
<dbReference type="PANTHER" id="PTHR30534:SF0">
    <property type="entry name" value="FLAGELLAR MOTOR SWITCH PROTEIN FLIG"/>
    <property type="match status" value="1"/>
</dbReference>
<keyword evidence="7 11" id="KW-0283">Flagellar rotation</keyword>
<dbReference type="PANTHER" id="PTHR30534">
    <property type="entry name" value="FLAGELLAR MOTOR SWITCH PROTEIN FLIG"/>
    <property type="match status" value="1"/>
</dbReference>
<evidence type="ECO:0000256" key="11">
    <source>
        <dbReference type="PIRNR" id="PIRNR003161"/>
    </source>
</evidence>
<evidence type="ECO:0000313" key="15">
    <source>
        <dbReference type="EMBL" id="PQJ95248.1"/>
    </source>
</evidence>
<dbReference type="GO" id="GO:0006935">
    <property type="term" value="P:chemotaxis"/>
    <property type="evidence" value="ECO:0007669"/>
    <property type="project" value="UniProtKB-KW"/>
</dbReference>
<dbReference type="InterPro" id="IPR032779">
    <property type="entry name" value="FliG_M"/>
</dbReference>
<keyword evidence="5 11" id="KW-1003">Cell membrane</keyword>
<dbReference type="EMBL" id="PPGH01000037">
    <property type="protein sequence ID" value="PQJ95248.1"/>
    <property type="molecule type" value="Genomic_DNA"/>
</dbReference>
<evidence type="ECO:0000256" key="3">
    <source>
        <dbReference type="ARBA" id="ARBA00010299"/>
    </source>
</evidence>
<comment type="caution">
    <text evidence="15">The sequence shown here is derived from an EMBL/GenBank/DDBJ whole genome shotgun (WGS) entry which is preliminary data.</text>
</comment>
<dbReference type="GO" id="GO:0071973">
    <property type="term" value="P:bacterial-type flagellum-dependent cell motility"/>
    <property type="evidence" value="ECO:0007669"/>
    <property type="project" value="InterPro"/>
</dbReference>
<evidence type="ECO:0000256" key="7">
    <source>
        <dbReference type="ARBA" id="ARBA00022779"/>
    </source>
</evidence>
<evidence type="ECO:0000256" key="5">
    <source>
        <dbReference type="ARBA" id="ARBA00022475"/>
    </source>
</evidence>
<accession>A0A2S7XP92</accession>
<evidence type="ECO:0000259" key="14">
    <source>
        <dbReference type="Pfam" id="PF14842"/>
    </source>
</evidence>
<keyword evidence="15" id="KW-0966">Cell projection</keyword>
<dbReference type="SUPFAM" id="SSF48029">
    <property type="entry name" value="FliG"/>
    <property type="match status" value="2"/>
</dbReference>
<protein>
    <recommendedName>
        <fullName evidence="4 11">Flagellar motor switch protein FliG</fullName>
    </recommendedName>
</protein>
<dbReference type="InterPro" id="IPR011002">
    <property type="entry name" value="FliG_a-hlx"/>
</dbReference>
<dbReference type="Pfam" id="PF14841">
    <property type="entry name" value="FliG_M"/>
    <property type="match status" value="1"/>
</dbReference>
<organism evidence="15 16">
    <name type="scientific">Chromatium okenii</name>
    <dbReference type="NCBI Taxonomy" id="61644"/>
    <lineage>
        <taxon>Bacteria</taxon>
        <taxon>Pseudomonadati</taxon>
        <taxon>Pseudomonadota</taxon>
        <taxon>Gammaproteobacteria</taxon>
        <taxon>Chromatiales</taxon>
        <taxon>Chromatiaceae</taxon>
        <taxon>Chromatium</taxon>
    </lineage>
</organism>
<dbReference type="FunFam" id="1.10.220.30:FF:000001">
    <property type="entry name" value="Flagellar motor switch protein FliG"/>
    <property type="match status" value="1"/>
</dbReference>
<dbReference type="Pfam" id="PF14842">
    <property type="entry name" value="FliG_N"/>
    <property type="match status" value="1"/>
</dbReference>
<reference evidence="15 16" key="1">
    <citation type="submission" date="2018-01" db="EMBL/GenBank/DDBJ databases">
        <title>The complete genome sequence of Chromatium okenii LaCa, a purple sulfur bacterium with a turbulent life.</title>
        <authorList>
            <person name="Luedin S.M."/>
            <person name="Liechti N."/>
            <person name="Storelli N."/>
            <person name="Danza F."/>
            <person name="Wittwer M."/>
            <person name="Pothier J.F."/>
            <person name="Tonolla M.A."/>
        </authorList>
    </citation>
    <scope>NUCLEOTIDE SEQUENCE [LARGE SCALE GENOMIC DNA]</scope>
    <source>
        <strain evidence="15 16">LaCa</strain>
    </source>
</reference>
<keyword evidence="8 11" id="KW-0472">Membrane</keyword>
<dbReference type="AlphaFoldDB" id="A0A2S7XP92"/>
<evidence type="ECO:0000259" key="12">
    <source>
        <dbReference type="Pfam" id="PF01706"/>
    </source>
</evidence>
<dbReference type="PIRSF" id="PIRSF003161">
    <property type="entry name" value="FliG"/>
    <property type="match status" value="1"/>
</dbReference>
<keyword evidence="15" id="KW-0969">Cilium</keyword>
<gene>
    <name evidence="15" type="ORF">CXB77_13385</name>
</gene>
<dbReference type="GO" id="GO:0003774">
    <property type="term" value="F:cytoskeletal motor activity"/>
    <property type="evidence" value="ECO:0007669"/>
    <property type="project" value="InterPro"/>
</dbReference>
<dbReference type="Pfam" id="PF01706">
    <property type="entry name" value="FliG_C"/>
    <property type="match status" value="1"/>
</dbReference>
<dbReference type="Proteomes" id="UP000239936">
    <property type="component" value="Unassembled WGS sequence"/>
</dbReference>
<dbReference type="GO" id="GO:0005886">
    <property type="term" value="C:plasma membrane"/>
    <property type="evidence" value="ECO:0007669"/>
    <property type="project" value="UniProtKB-SubCell"/>
</dbReference>
<feature type="domain" description="Flagellar motor switch protein FliG N-terminal" evidence="14">
    <location>
        <begin position="13"/>
        <end position="114"/>
    </location>
</feature>
<evidence type="ECO:0000256" key="1">
    <source>
        <dbReference type="ARBA" id="ARBA00004117"/>
    </source>
</evidence>
<evidence type="ECO:0000256" key="10">
    <source>
        <dbReference type="ARBA" id="ARBA00025598"/>
    </source>
</evidence>
<feature type="domain" description="Flagellar motor switch protein FliG middle" evidence="13">
    <location>
        <begin position="123"/>
        <end position="196"/>
    </location>
</feature>
<keyword evidence="6 11" id="KW-0145">Chemotaxis</keyword>
<evidence type="ECO:0000256" key="6">
    <source>
        <dbReference type="ARBA" id="ARBA00022500"/>
    </source>
</evidence>
<evidence type="ECO:0000256" key="9">
    <source>
        <dbReference type="ARBA" id="ARBA00023143"/>
    </source>
</evidence>
<evidence type="ECO:0000256" key="2">
    <source>
        <dbReference type="ARBA" id="ARBA00004515"/>
    </source>
</evidence>
<keyword evidence="15" id="KW-0282">Flagellum</keyword>
<keyword evidence="16" id="KW-1185">Reference proteome</keyword>
<feature type="domain" description="Flagellar motor switch protein FliG C-terminal" evidence="12">
    <location>
        <begin position="226"/>
        <end position="332"/>
    </location>
</feature>
<comment type="function">
    <text evidence="10 11">FliG is one of three proteins (FliG, FliN, FliM) that forms the rotor-mounted switch complex (C ring), located at the base of the basal body. This complex interacts with the CheY and CheZ chemotaxis proteins, in addition to contacting components of the motor that determine the direction of flagellar rotation.</text>
</comment>
<dbReference type="PRINTS" id="PR00954">
    <property type="entry name" value="FLGMOTORFLIG"/>
</dbReference>
<comment type="similarity">
    <text evidence="3 11">Belongs to the FliG family.</text>
</comment>
<evidence type="ECO:0000256" key="4">
    <source>
        <dbReference type="ARBA" id="ARBA00021870"/>
    </source>
</evidence>
<sequence>MAEAKKVNDPSRFTGVERTAIFLMVLGENSAAEILRHMGPKEVQKIGTAMASLERISRNDISYVLQEFLNLIHDQTSFGIGADDYVRRVLRQALGEDKAEGLIDRILLGRNSKGLEALKWLDPRAIAEMIRNEHPQIVAIVLSHLDPDQSAETLSYLPDRVQSDLILRIATLDGVQPAALQELDEVLERQLSGKNTAKSSMVGGIKMAANIMNLMDSSKEAIVMEGISQVDEGIATRIQELMFVFASLIDVDDRGLQTLMREISTDTLVVALKGAEEDLKDKVFRNMSKRAAEALRDDLDSKGPVRLSDVEAAQKEILAVARRLAESGEIVLGGKGGETML</sequence>
<dbReference type="GO" id="GO:0009425">
    <property type="term" value="C:bacterial-type flagellum basal body"/>
    <property type="evidence" value="ECO:0007669"/>
    <property type="project" value="UniProtKB-SubCell"/>
</dbReference>